<organism evidence="1 2">
    <name type="scientific">Serratia rubidaea</name>
    <name type="common">Serratia marinorubra</name>
    <dbReference type="NCBI Taxonomy" id="61652"/>
    <lineage>
        <taxon>Bacteria</taxon>
        <taxon>Pseudomonadati</taxon>
        <taxon>Pseudomonadota</taxon>
        <taxon>Gammaproteobacteria</taxon>
        <taxon>Enterobacterales</taxon>
        <taxon>Yersiniaceae</taxon>
        <taxon>Serratia</taxon>
    </lineage>
</organism>
<evidence type="ECO:0000313" key="2">
    <source>
        <dbReference type="Proteomes" id="UP000307968"/>
    </source>
</evidence>
<dbReference type="AlphaFoldDB" id="A0A4V6JH22"/>
<accession>A0A4V6JH22</accession>
<reference evidence="1 2" key="1">
    <citation type="submission" date="2019-05" db="EMBL/GenBank/DDBJ databases">
        <authorList>
            <consortium name="Pathogen Informatics"/>
        </authorList>
    </citation>
    <scope>NUCLEOTIDE SEQUENCE [LARGE SCALE GENOMIC DNA]</scope>
    <source>
        <strain evidence="1 2">NCTC12971</strain>
    </source>
</reference>
<sequence>MNHRVLFFLSVTVIVIGLAGIFIQGRHADDVGAPQTVSAGVKTKSITIAETLRDLKPHDIIEVKDYRLRTIEVAQDSQDERDIAAMGSSDLNGFLVRNHIAKHSAIVAKAVESPLSKTFLLHSLKKNELPYGYLVRPQEEYLLSSLSVGDKVALYIRIAEVDKSRDAKAGAATPDGVGSGTGSTNKKYALGRISGPLSILDVQREEKKGETNAFDSDKYVGKIVLRMDQKQLADLRVVEKSGEILLFPAEDGMGNKQKINMDEVLPQFKTIKELRGEK</sequence>
<name>A0A4V6JH22_SERRU</name>
<evidence type="ECO:0008006" key="3">
    <source>
        <dbReference type="Google" id="ProtNLM"/>
    </source>
</evidence>
<proteinExistence type="predicted"/>
<dbReference type="EMBL" id="LR590463">
    <property type="protein sequence ID" value="VTP60163.1"/>
    <property type="molecule type" value="Genomic_DNA"/>
</dbReference>
<protein>
    <recommendedName>
        <fullName evidence="3">Flp pilus assembly protein CpaB</fullName>
    </recommendedName>
</protein>
<evidence type="ECO:0000313" key="1">
    <source>
        <dbReference type="EMBL" id="VTP60163.1"/>
    </source>
</evidence>
<dbReference type="RefSeq" id="WP_054305225.1">
    <property type="nucleotide sequence ID" value="NZ_CAMIPJ010000002.1"/>
</dbReference>
<dbReference type="GeneID" id="61764013"/>
<dbReference type="Proteomes" id="UP000307968">
    <property type="component" value="Chromosome"/>
</dbReference>
<gene>
    <name evidence="1" type="ORF">NCTC12971_00625</name>
</gene>